<evidence type="ECO:0000313" key="4">
    <source>
        <dbReference type="Proteomes" id="UP000694864"/>
    </source>
</evidence>
<protein>
    <submittedName>
        <fullName evidence="5">Uncharacterized protein LOC104704028</fullName>
    </submittedName>
</protein>
<evidence type="ECO:0000256" key="3">
    <source>
        <dbReference type="SAM" id="MobiDB-lite"/>
    </source>
</evidence>
<dbReference type="GeneID" id="104704028"/>
<gene>
    <name evidence="5" type="primary">LOC104704028</name>
</gene>
<dbReference type="Proteomes" id="UP000694864">
    <property type="component" value="Chromosome 7"/>
</dbReference>
<evidence type="ECO:0000313" key="5">
    <source>
        <dbReference type="RefSeq" id="XP_019082868.1"/>
    </source>
</evidence>
<dbReference type="RefSeq" id="XP_019082868.1">
    <property type="nucleotide sequence ID" value="XM_019227323.1"/>
</dbReference>
<evidence type="ECO:0000256" key="1">
    <source>
        <dbReference type="ARBA" id="ARBA00006461"/>
    </source>
</evidence>
<proteinExistence type="inferred from homology"/>
<name>A0ABM1Q7Y0_CAMSA</name>
<feature type="compositionally biased region" description="Basic residues" evidence="3">
    <location>
        <begin position="1"/>
        <end position="11"/>
    </location>
</feature>
<reference evidence="5" key="2">
    <citation type="submission" date="2025-08" db="UniProtKB">
        <authorList>
            <consortium name="RefSeq"/>
        </authorList>
    </citation>
    <scope>IDENTIFICATION</scope>
    <source>
        <tissue evidence="5">Leaf</tissue>
    </source>
</reference>
<dbReference type="InterPro" id="IPR013256">
    <property type="entry name" value="Chromatin_SPT2"/>
</dbReference>
<dbReference type="Pfam" id="PF08243">
    <property type="entry name" value="SPT2"/>
    <property type="match status" value="1"/>
</dbReference>
<reference evidence="4" key="1">
    <citation type="journal article" date="2014" name="Nat. Commun.">
        <title>The emerging biofuel crop Camelina sativa retains a highly undifferentiated hexaploid genome structure.</title>
        <authorList>
            <person name="Kagale S."/>
            <person name="Koh C."/>
            <person name="Nixon J."/>
            <person name="Bollina V."/>
            <person name="Clarke W.E."/>
            <person name="Tuteja R."/>
            <person name="Spillane C."/>
            <person name="Robinson S.J."/>
            <person name="Links M.G."/>
            <person name="Clarke C."/>
            <person name="Higgins E.E."/>
            <person name="Huebert T."/>
            <person name="Sharpe A.G."/>
            <person name="Parkin I.A."/>
        </authorList>
    </citation>
    <scope>NUCLEOTIDE SEQUENCE [LARGE SCALE GENOMIC DNA]</scope>
    <source>
        <strain evidence="4">cv. DH55</strain>
    </source>
</reference>
<evidence type="ECO:0000256" key="2">
    <source>
        <dbReference type="ARBA" id="ARBA00023054"/>
    </source>
</evidence>
<dbReference type="SMART" id="SM00784">
    <property type="entry name" value="SPT2"/>
    <property type="match status" value="1"/>
</dbReference>
<feature type="region of interest" description="Disordered" evidence="3">
    <location>
        <begin position="1"/>
        <end position="25"/>
    </location>
</feature>
<organism evidence="4 5">
    <name type="scientific">Camelina sativa</name>
    <name type="common">False flax</name>
    <name type="synonym">Myagrum sativum</name>
    <dbReference type="NCBI Taxonomy" id="90675"/>
    <lineage>
        <taxon>Eukaryota</taxon>
        <taxon>Viridiplantae</taxon>
        <taxon>Streptophyta</taxon>
        <taxon>Embryophyta</taxon>
        <taxon>Tracheophyta</taxon>
        <taxon>Spermatophyta</taxon>
        <taxon>Magnoliopsida</taxon>
        <taxon>eudicotyledons</taxon>
        <taxon>Gunneridae</taxon>
        <taxon>Pentapetalae</taxon>
        <taxon>rosids</taxon>
        <taxon>malvids</taxon>
        <taxon>Brassicales</taxon>
        <taxon>Brassicaceae</taxon>
        <taxon>Camelineae</taxon>
        <taxon>Camelina</taxon>
    </lineage>
</organism>
<sequence length="114" mass="13649">MMSKPAPKRPPSRVIDHDAEDEEAAIRSEDEEAFNMLRQLLPSKRFSRYEDDDINMEVGFEDIQKEERRRIAREEDEIMKENFNSRGRRKERKTKKESKAEFVNKNKLEESFAL</sequence>
<keyword evidence="2" id="KW-0175">Coiled coil</keyword>
<comment type="similarity">
    <text evidence="1">Belongs to the SPT2 family.</text>
</comment>
<keyword evidence="4" id="KW-1185">Reference proteome</keyword>
<accession>A0ABM1Q7Y0</accession>